<gene>
    <name evidence="1" type="ORF">MCOR_21355</name>
</gene>
<proteinExistence type="predicted"/>
<dbReference type="AlphaFoldDB" id="A0A6J8BPU9"/>
<evidence type="ECO:0000313" key="1">
    <source>
        <dbReference type="EMBL" id="CAC5385853.1"/>
    </source>
</evidence>
<reference evidence="1 2" key="1">
    <citation type="submission" date="2020-06" db="EMBL/GenBank/DDBJ databases">
        <authorList>
            <person name="Li R."/>
            <person name="Bekaert M."/>
        </authorList>
    </citation>
    <scope>NUCLEOTIDE SEQUENCE [LARGE SCALE GENOMIC DNA]</scope>
    <source>
        <strain evidence="2">wild</strain>
    </source>
</reference>
<dbReference type="Proteomes" id="UP000507470">
    <property type="component" value="Unassembled WGS sequence"/>
</dbReference>
<sequence length="152" mass="17752">MVLLLCKQTQESKAVRTESKKGTLTMVQSVNNQLVKVPMLVHVYSTRFEHYAVIYRDMKFTNNAVYMNFKKCQVRKKGMNEITLIADNIDGNSLSFVTRNIAEVESWIGVLKPSSKLPIKRCKHFPKNDMHSLLCWRKRKKRALILEMFENI</sequence>
<name>A0A6J8BPU9_MYTCO</name>
<accession>A0A6J8BPU9</accession>
<organism evidence="1 2">
    <name type="scientific">Mytilus coruscus</name>
    <name type="common">Sea mussel</name>
    <dbReference type="NCBI Taxonomy" id="42192"/>
    <lineage>
        <taxon>Eukaryota</taxon>
        <taxon>Metazoa</taxon>
        <taxon>Spiralia</taxon>
        <taxon>Lophotrochozoa</taxon>
        <taxon>Mollusca</taxon>
        <taxon>Bivalvia</taxon>
        <taxon>Autobranchia</taxon>
        <taxon>Pteriomorphia</taxon>
        <taxon>Mytilida</taxon>
        <taxon>Mytiloidea</taxon>
        <taxon>Mytilidae</taxon>
        <taxon>Mytilinae</taxon>
        <taxon>Mytilus</taxon>
    </lineage>
</organism>
<evidence type="ECO:0000313" key="2">
    <source>
        <dbReference type="Proteomes" id="UP000507470"/>
    </source>
</evidence>
<evidence type="ECO:0008006" key="3">
    <source>
        <dbReference type="Google" id="ProtNLM"/>
    </source>
</evidence>
<keyword evidence="2" id="KW-1185">Reference proteome</keyword>
<dbReference type="EMBL" id="CACVKT020003783">
    <property type="protein sequence ID" value="CAC5385853.1"/>
    <property type="molecule type" value="Genomic_DNA"/>
</dbReference>
<dbReference type="OrthoDB" id="6173497at2759"/>
<protein>
    <recommendedName>
        <fullName evidence="3">PH domain-containing protein</fullName>
    </recommendedName>
</protein>